<keyword evidence="7 8" id="KW-0413">Isomerase</keyword>
<keyword evidence="3 8" id="KW-0547">Nucleotide-binding</keyword>
<feature type="active site" description="O-(5'-phospho-DNA)-tyrosine intermediate" evidence="8 9">
    <location>
        <position position="185"/>
    </location>
</feature>
<dbReference type="InterPro" id="IPR050220">
    <property type="entry name" value="Type_II_DNA_Topoisomerases"/>
</dbReference>
<dbReference type="Gene3D" id="1.10.268.10">
    <property type="entry name" value="Topoisomerase, domain 3"/>
    <property type="match status" value="1"/>
</dbReference>
<evidence type="ECO:0000256" key="1">
    <source>
        <dbReference type="ARBA" id="ARBA00000185"/>
    </source>
</evidence>
<comment type="catalytic activity">
    <reaction evidence="1 8 9">
        <text>ATP-dependent breakage, passage and rejoining of double-stranded DNA.</text>
        <dbReference type="EC" id="5.6.2.2"/>
    </reaction>
</comment>
<dbReference type="Pfam" id="PF03989">
    <property type="entry name" value="DNA_gyraseA_C"/>
    <property type="match status" value="6"/>
</dbReference>
<comment type="subcellular location">
    <subcellularLocation>
        <location evidence="8">Cytoplasm</location>
    </subcellularLocation>
</comment>
<feature type="short sequence motif" description="GyrA-box" evidence="8">
    <location>
        <begin position="589"/>
        <end position="595"/>
    </location>
</feature>
<dbReference type="eggNOG" id="COG0188">
    <property type="taxonomic scope" value="Bacteria"/>
</dbReference>
<dbReference type="PANTHER" id="PTHR43493">
    <property type="entry name" value="DNA GYRASE/TOPOISOMERASE SUBUNIT A"/>
    <property type="match status" value="1"/>
</dbReference>
<dbReference type="PANTHER" id="PTHR43493:SF5">
    <property type="entry name" value="DNA GYRASE SUBUNIT A, CHLOROPLASTIC_MITOCHONDRIAL"/>
    <property type="match status" value="1"/>
</dbReference>
<dbReference type="GO" id="GO:0006261">
    <property type="term" value="P:DNA-templated DNA replication"/>
    <property type="evidence" value="ECO:0007669"/>
    <property type="project" value="UniProtKB-UniRule"/>
</dbReference>
<evidence type="ECO:0000256" key="9">
    <source>
        <dbReference type="PROSITE-ProRule" id="PRU01384"/>
    </source>
</evidence>
<evidence type="ECO:0000256" key="3">
    <source>
        <dbReference type="ARBA" id="ARBA00022741"/>
    </source>
</evidence>
<dbReference type="GO" id="GO:0005694">
    <property type="term" value="C:chromosome"/>
    <property type="evidence" value="ECO:0007669"/>
    <property type="project" value="InterPro"/>
</dbReference>
<reference evidence="11 12" key="1">
    <citation type="submission" date="2010-03" db="EMBL/GenBank/DDBJ databases">
        <authorList>
            <person name="Glass J.I."/>
            <person name="Benders G.A."/>
            <person name="Durkin A.S."/>
            <person name="Farmerie W.G."/>
            <person name="Hlavinka K."/>
            <person name="Hostetler J."/>
            <person name="Jackson J."/>
            <person name="May M.A."/>
            <person name="Miller R.H."/>
            <person name="Paralanov V."/>
            <person name="Radune D."/>
            <person name="Szczypinski B."/>
            <person name="Brown D.R."/>
        </authorList>
    </citation>
    <scope>NUCLEOTIDE SEQUENCE [LARGE SCALE GENOMIC DNA]</scope>
    <source>
        <strain evidence="11 12">A21JP2</strain>
    </source>
</reference>
<dbReference type="OrthoDB" id="9806486at2"/>
<dbReference type="GO" id="GO:0003677">
    <property type="term" value="F:DNA binding"/>
    <property type="evidence" value="ECO:0007669"/>
    <property type="project" value="UniProtKB-UniRule"/>
</dbReference>
<dbReference type="FunFam" id="3.30.1360.40:FF:000002">
    <property type="entry name" value="DNA gyrase subunit A"/>
    <property type="match status" value="1"/>
</dbReference>
<evidence type="ECO:0000313" key="11">
    <source>
        <dbReference type="EMBL" id="EFF41605.1"/>
    </source>
</evidence>
<dbReference type="SUPFAM" id="SSF56719">
    <property type="entry name" value="Type II DNA topoisomerase"/>
    <property type="match status" value="1"/>
</dbReference>
<dbReference type="EC" id="5.6.2.2" evidence="8"/>
<evidence type="ECO:0000256" key="4">
    <source>
        <dbReference type="ARBA" id="ARBA00022840"/>
    </source>
</evidence>
<accession>D4XVN1</accession>
<dbReference type="GO" id="GO:0006265">
    <property type="term" value="P:DNA topological change"/>
    <property type="evidence" value="ECO:0007669"/>
    <property type="project" value="UniProtKB-UniRule"/>
</dbReference>
<evidence type="ECO:0000259" key="10">
    <source>
        <dbReference type="PROSITE" id="PS52040"/>
    </source>
</evidence>
<dbReference type="Gene3D" id="2.120.10.90">
    <property type="entry name" value="DNA gyrase/topoisomerase IV, subunit A, C-terminal"/>
    <property type="match status" value="1"/>
</dbReference>
<keyword evidence="12" id="KW-1185">Reference proteome</keyword>
<evidence type="ECO:0000313" key="12">
    <source>
        <dbReference type="Proteomes" id="UP000004757"/>
    </source>
</evidence>
<dbReference type="NCBIfam" id="NF004044">
    <property type="entry name" value="PRK05561.1"/>
    <property type="match status" value="1"/>
</dbReference>
<protein>
    <recommendedName>
        <fullName evidence="8">DNA gyrase subunit A</fullName>
        <ecNumber evidence="8">5.6.2.2</ecNumber>
    </recommendedName>
</protein>
<comment type="similarity">
    <text evidence="2 8">Belongs to the type II topoisomerase GyrA/ParC subunit family.</text>
</comment>
<keyword evidence="4 8" id="KW-0067">ATP-binding</keyword>
<dbReference type="RefSeq" id="WP_005683300.1">
    <property type="nucleotide sequence ID" value="NZ_ADNC01000007.1"/>
</dbReference>
<dbReference type="InterPro" id="IPR005743">
    <property type="entry name" value="GyrA"/>
</dbReference>
<proteinExistence type="inferred from homology"/>
<comment type="subunit">
    <text evidence="8">Heterotetramer, composed of two GyrA and two GyrB chains. In the heterotetramer, GyrA contains the active site tyrosine that forms a transient covalent intermediate with DNA, while GyrB binds cofactors and catalyzes ATP hydrolysis.</text>
</comment>
<organism evidence="11 12">
    <name type="scientific">Mycoplasmopsis alligatoris A21JP2</name>
    <dbReference type="NCBI Taxonomy" id="747682"/>
    <lineage>
        <taxon>Bacteria</taxon>
        <taxon>Bacillati</taxon>
        <taxon>Mycoplasmatota</taxon>
        <taxon>Mycoplasmoidales</taxon>
        <taxon>Metamycoplasmataceae</taxon>
        <taxon>Mycoplasmopsis</taxon>
    </lineage>
</organism>
<feature type="domain" description="Topo IIA-type catalytic" evidence="10">
    <location>
        <begin position="97"/>
        <end position="562"/>
    </location>
</feature>
<dbReference type="AlphaFoldDB" id="D4XVN1"/>
<dbReference type="InterPro" id="IPR002205">
    <property type="entry name" value="Topo_IIA_dom_A"/>
</dbReference>
<name>D4XVN1_9BACT</name>
<dbReference type="Proteomes" id="UP000004757">
    <property type="component" value="Unassembled WGS sequence"/>
</dbReference>
<evidence type="ECO:0000256" key="5">
    <source>
        <dbReference type="ARBA" id="ARBA00023029"/>
    </source>
</evidence>
<dbReference type="FunFam" id="3.90.199.10:FF:000001">
    <property type="entry name" value="DNA gyrase subunit A"/>
    <property type="match status" value="1"/>
</dbReference>
<dbReference type="GO" id="GO:0009330">
    <property type="term" value="C:DNA topoisomerase type II (double strand cut, ATP-hydrolyzing) complex"/>
    <property type="evidence" value="ECO:0007669"/>
    <property type="project" value="TreeGrafter"/>
</dbReference>
<dbReference type="InterPro" id="IPR035516">
    <property type="entry name" value="Gyrase/topoIV_suA_C"/>
</dbReference>
<dbReference type="GO" id="GO:0005737">
    <property type="term" value="C:cytoplasm"/>
    <property type="evidence" value="ECO:0007669"/>
    <property type="project" value="UniProtKB-SubCell"/>
</dbReference>
<dbReference type="GO" id="GO:0034335">
    <property type="term" value="F:DNA negative supercoiling activity"/>
    <property type="evidence" value="ECO:0007669"/>
    <property type="project" value="UniProtKB-ARBA"/>
</dbReference>
<dbReference type="PROSITE" id="PS52040">
    <property type="entry name" value="TOPO_IIA"/>
    <property type="match status" value="1"/>
</dbReference>
<dbReference type="NCBIfam" id="TIGR01063">
    <property type="entry name" value="gyrA"/>
    <property type="match status" value="1"/>
</dbReference>
<sequence length="894" mass="100424">MSDNKEKNKIDNEEQKVHLETNLEYEYEENNRMVFKKKAAPKVEVEEEEIPQEKEEYQVQSQLITDPINGLSPIKVDSEMKNSFLEYAMSVIVSRALPDARDGLKPVHRRILYDMLELGITHSSQHRKSARIVGDVLGKYHPHGDSSVYEAMVRLAQDFSMRYPLVDGHGNFGSIDGDQAAAMRYTEARMSKLAAEMLDGIKKDTVNFVDNYDASELEPVVLPSRFPNILVSGATGIAVGMATEIPPHNLTETINATIAFARNPEITTKELMEHIKGPDFPTGATILGVKGIYDAYETGKGKIPLRSQAKIEEFANGKSRIIITEIPYAVKKTTIIEKIVELHKDKTVEGIGELRDESNREGIRIVIDVKKGYNAHILLNKLYQKSYLQTNVNANLVALVHGEPKLLNLKQILSIYLDHQIEVVTRRLKFDLEKAQDKLHILDGLKIAVSNIDEVVQIIKTSANDAIAQERLAKRFNLSDRQTKAILDMNLRRLTGLNIEKMNLEIDELNKEISYLKGILESREALINLIIDELSEIRDRFGDERRTQIDEFTVSSISDEDLIPVNNIVITTSVKGYVKRMKLEDYNMQNRGGIGVSTMKTYDDDDISKILQTTTHTDLMLFTNLGRVYRIRAHQVPEGSKQSKGTPFINIIPSLNEKEGEKVVSLLSVDEYNDDHFLVTITEKGVIKKTALSEYESIRSNGKNAFRLKEDDHLVNAFIVTDENEILIASNGKNVVKFSSLDLRPLSRNSQGVRGIRLDENKKVIAASSDLDGEFILSIGTKGFGKLTHSDEFRLIKRGGKGVTAINADKAGDLIFAKFVNKNDEALIITSSGTTIRISISQLSVTSRATKGVKIINLRENDEIIAVEIVKTEEEMEDFIKAMTQEIQINPSDL</sequence>
<dbReference type="SUPFAM" id="SSF101904">
    <property type="entry name" value="GyrA/ParC C-terminal domain-like"/>
    <property type="match status" value="1"/>
</dbReference>
<dbReference type="Gene3D" id="3.90.199.10">
    <property type="entry name" value="Topoisomerase II, domain 5"/>
    <property type="match status" value="1"/>
</dbReference>
<evidence type="ECO:0000256" key="6">
    <source>
        <dbReference type="ARBA" id="ARBA00023125"/>
    </source>
</evidence>
<dbReference type="SMART" id="SM00434">
    <property type="entry name" value="TOP4c"/>
    <property type="match status" value="1"/>
</dbReference>
<keyword evidence="6 8" id="KW-0238">DNA-binding</keyword>
<evidence type="ECO:0000256" key="8">
    <source>
        <dbReference type="HAMAP-Rule" id="MF_01897"/>
    </source>
</evidence>
<dbReference type="HAMAP" id="MF_01897">
    <property type="entry name" value="GyrA"/>
    <property type="match status" value="1"/>
</dbReference>
<keyword evidence="8" id="KW-0963">Cytoplasm</keyword>
<comment type="miscellaneous">
    <text evidence="8">Few gyrases are as efficient as E.coli at forming negative supercoils. Not all organisms have 2 type II topoisomerases; in organisms with a single type II topoisomerase this enzyme also has to decatenate newly replicated chromosomes.</text>
</comment>
<dbReference type="InterPro" id="IPR013757">
    <property type="entry name" value="Topo_IIA_A_a_sf"/>
</dbReference>
<dbReference type="GO" id="GO:0005524">
    <property type="term" value="F:ATP binding"/>
    <property type="evidence" value="ECO:0007669"/>
    <property type="project" value="UniProtKB-UniRule"/>
</dbReference>
<comment type="function">
    <text evidence="8">A type II topoisomerase that negatively supercoils closed circular double-stranded (ds) DNA in an ATP-dependent manner to modulate DNA topology and maintain chromosomes in an underwound state. Negative supercoiling favors strand separation, and DNA replication, transcription, recombination and repair, all of which involve strand separation. Also able to catalyze the interconversion of other topological isomers of dsDNA rings, including catenanes and knotted rings. Type II topoisomerases break and join 2 DNA strands simultaneously in an ATP-dependent manner.</text>
</comment>
<evidence type="ECO:0000256" key="2">
    <source>
        <dbReference type="ARBA" id="ARBA00008263"/>
    </source>
</evidence>
<dbReference type="Gene3D" id="3.30.1360.40">
    <property type="match status" value="1"/>
</dbReference>
<keyword evidence="5 8" id="KW-0799">Topoisomerase</keyword>
<dbReference type="NCBIfam" id="NF004043">
    <property type="entry name" value="PRK05560.1"/>
    <property type="match status" value="1"/>
</dbReference>
<dbReference type="InterPro" id="IPR006691">
    <property type="entry name" value="GyrA/parC_rep"/>
</dbReference>
<evidence type="ECO:0000256" key="7">
    <source>
        <dbReference type="ARBA" id="ARBA00023235"/>
    </source>
</evidence>
<dbReference type="CDD" id="cd00187">
    <property type="entry name" value="TOP4c"/>
    <property type="match status" value="1"/>
</dbReference>
<dbReference type="Pfam" id="PF00521">
    <property type="entry name" value="DNA_topoisoIV"/>
    <property type="match status" value="1"/>
</dbReference>
<dbReference type="InterPro" id="IPR013758">
    <property type="entry name" value="Topo_IIA_A/C_ab"/>
</dbReference>
<dbReference type="STRING" id="747682.MALL_0545"/>
<gene>
    <name evidence="8 11" type="primary">gyrA</name>
    <name evidence="11" type="ORF">MALL_0545</name>
</gene>
<dbReference type="InterPro" id="IPR013760">
    <property type="entry name" value="Topo_IIA-like_dom_sf"/>
</dbReference>
<dbReference type="EMBL" id="ADNC01000007">
    <property type="protein sequence ID" value="EFF41605.1"/>
    <property type="molecule type" value="Genomic_DNA"/>
</dbReference>
<comment type="caution">
    <text evidence="11">The sequence shown here is derived from an EMBL/GenBank/DDBJ whole genome shotgun (WGS) entry which is preliminary data.</text>
</comment>
<dbReference type="FunFam" id="1.10.268.10:FF:000001">
    <property type="entry name" value="DNA gyrase subunit A"/>
    <property type="match status" value="1"/>
</dbReference>